<gene>
    <name evidence="1" type="ORF">DFR47_10810</name>
</gene>
<dbReference type="EMBL" id="QNRH01000008">
    <property type="protein sequence ID" value="RBO91869.1"/>
    <property type="molecule type" value="Genomic_DNA"/>
</dbReference>
<dbReference type="Proteomes" id="UP000252893">
    <property type="component" value="Unassembled WGS sequence"/>
</dbReference>
<proteinExistence type="predicted"/>
<dbReference type="AlphaFoldDB" id="A0A366DQX4"/>
<evidence type="ECO:0000313" key="2">
    <source>
        <dbReference type="Proteomes" id="UP000252893"/>
    </source>
</evidence>
<dbReference type="RefSeq" id="WP_113945591.1">
    <property type="nucleotide sequence ID" value="NZ_JBHEEG010000001.1"/>
</dbReference>
<protein>
    <submittedName>
        <fullName evidence="1">Uncharacterized protein</fullName>
    </submittedName>
</protein>
<dbReference type="OrthoDB" id="8455562at2"/>
<organism evidence="1 2">
    <name type="scientific">Pseudochrobactrum asaccharolyticum</name>
    <dbReference type="NCBI Taxonomy" id="354351"/>
    <lineage>
        <taxon>Bacteria</taxon>
        <taxon>Pseudomonadati</taxon>
        <taxon>Pseudomonadota</taxon>
        <taxon>Alphaproteobacteria</taxon>
        <taxon>Hyphomicrobiales</taxon>
        <taxon>Brucellaceae</taxon>
        <taxon>Pseudochrobactrum</taxon>
    </lineage>
</organism>
<keyword evidence="2" id="KW-1185">Reference proteome</keyword>
<sequence length="64" mass="7016">MREHSQETRAVEKGGGYVYFTLPDCRTVPVIVGRWLIDSGLLQPAGDDLFGGSQTYRVPHGGHS</sequence>
<reference evidence="1 2" key="1">
    <citation type="submission" date="2018-06" db="EMBL/GenBank/DDBJ databases">
        <title>Genomic Encyclopedia of Type Strains, Phase IV (KMG-IV): sequencing the most valuable type-strain genomes for metagenomic binning, comparative biology and taxonomic classification.</title>
        <authorList>
            <person name="Goeker M."/>
        </authorList>
    </citation>
    <scope>NUCLEOTIDE SEQUENCE [LARGE SCALE GENOMIC DNA]</scope>
    <source>
        <strain evidence="1 2">DSM 25619</strain>
    </source>
</reference>
<name>A0A366DQX4_9HYPH</name>
<comment type="caution">
    <text evidence="1">The sequence shown here is derived from an EMBL/GenBank/DDBJ whole genome shotgun (WGS) entry which is preliminary data.</text>
</comment>
<evidence type="ECO:0000313" key="1">
    <source>
        <dbReference type="EMBL" id="RBO91869.1"/>
    </source>
</evidence>
<accession>A0A366DQX4</accession>